<evidence type="ECO:0000256" key="3">
    <source>
        <dbReference type="PROSITE-ProRule" id="PRU00708"/>
    </source>
</evidence>
<organism evidence="6 7">
    <name type="scientific">Gossypium stocksii</name>
    <dbReference type="NCBI Taxonomy" id="47602"/>
    <lineage>
        <taxon>Eukaryota</taxon>
        <taxon>Viridiplantae</taxon>
        <taxon>Streptophyta</taxon>
        <taxon>Embryophyta</taxon>
        <taxon>Tracheophyta</taxon>
        <taxon>Spermatophyta</taxon>
        <taxon>Magnoliopsida</taxon>
        <taxon>eudicotyledons</taxon>
        <taxon>Gunneridae</taxon>
        <taxon>Pentapetalae</taxon>
        <taxon>rosids</taxon>
        <taxon>malvids</taxon>
        <taxon>Malvales</taxon>
        <taxon>Malvaceae</taxon>
        <taxon>Malvoideae</taxon>
        <taxon>Gossypium</taxon>
    </lineage>
</organism>
<accession>A0A9D3UX10</accession>
<dbReference type="GO" id="GO:0016020">
    <property type="term" value="C:membrane"/>
    <property type="evidence" value="ECO:0007669"/>
    <property type="project" value="UniProtKB-UniRule"/>
</dbReference>
<feature type="domain" description="CNNM transmembrane" evidence="5">
    <location>
        <begin position="1"/>
        <end position="88"/>
    </location>
</feature>
<reference evidence="6 7" key="1">
    <citation type="journal article" date="2021" name="Plant Biotechnol. J.">
        <title>Multi-omics assisted identification of the key and species-specific regulatory components of drought-tolerant mechanisms in Gossypium stocksii.</title>
        <authorList>
            <person name="Yu D."/>
            <person name="Ke L."/>
            <person name="Zhang D."/>
            <person name="Wu Y."/>
            <person name="Sun Y."/>
            <person name="Mei J."/>
            <person name="Sun J."/>
            <person name="Sun Y."/>
        </authorList>
    </citation>
    <scope>NUCLEOTIDE SEQUENCE [LARGE SCALE GENOMIC DNA]</scope>
    <source>
        <strain evidence="7">cv. E1</strain>
        <tissue evidence="6">Leaf</tissue>
    </source>
</reference>
<proteinExistence type="predicted"/>
<keyword evidence="4" id="KW-0812">Transmembrane</keyword>
<keyword evidence="2" id="KW-0129">CBS domain</keyword>
<dbReference type="Pfam" id="PF01595">
    <property type="entry name" value="CNNM"/>
    <property type="match status" value="1"/>
</dbReference>
<gene>
    <name evidence="6" type="ORF">J1N35_028809</name>
</gene>
<dbReference type="OrthoDB" id="5353557at2759"/>
<dbReference type="Proteomes" id="UP000828251">
    <property type="component" value="Unassembled WGS sequence"/>
</dbReference>
<dbReference type="NCBIfam" id="TIGR00756">
    <property type="entry name" value="PPR"/>
    <property type="match status" value="1"/>
</dbReference>
<evidence type="ECO:0000256" key="2">
    <source>
        <dbReference type="ARBA" id="ARBA00023122"/>
    </source>
</evidence>
<feature type="repeat" description="PPR" evidence="3">
    <location>
        <begin position="114"/>
        <end position="148"/>
    </location>
</feature>
<comment type="caution">
    <text evidence="6">The sequence shown here is derived from an EMBL/GenBank/DDBJ whole genome shotgun (WGS) entry which is preliminary data.</text>
</comment>
<dbReference type="InterPro" id="IPR002550">
    <property type="entry name" value="CNNM"/>
</dbReference>
<evidence type="ECO:0000259" key="5">
    <source>
        <dbReference type="PROSITE" id="PS51846"/>
    </source>
</evidence>
<evidence type="ECO:0000313" key="7">
    <source>
        <dbReference type="Proteomes" id="UP000828251"/>
    </source>
</evidence>
<dbReference type="InterPro" id="IPR002885">
    <property type="entry name" value="PPR_rpt"/>
</dbReference>
<protein>
    <recommendedName>
        <fullName evidence="5">CNNM transmembrane domain-containing protein</fullName>
    </recommendedName>
</protein>
<keyword evidence="4" id="KW-1133">Transmembrane helix</keyword>
<evidence type="ECO:0000256" key="1">
    <source>
        <dbReference type="ARBA" id="ARBA00022737"/>
    </source>
</evidence>
<dbReference type="PROSITE" id="PS51846">
    <property type="entry name" value="CNNM"/>
    <property type="match status" value="1"/>
</dbReference>
<dbReference type="AlphaFoldDB" id="A0A9D3UX10"/>
<name>A0A9D3UX10_9ROSI</name>
<dbReference type="PANTHER" id="PTHR22777:SF17">
    <property type="entry name" value="UPF0053 PROTEIN SLL0260"/>
    <property type="match status" value="1"/>
</dbReference>
<dbReference type="PROSITE" id="PS51375">
    <property type="entry name" value="PPR"/>
    <property type="match status" value="1"/>
</dbReference>
<keyword evidence="7" id="KW-1185">Reference proteome</keyword>
<dbReference type="InterPro" id="IPR011990">
    <property type="entry name" value="TPR-like_helical_dom_sf"/>
</dbReference>
<dbReference type="Gene3D" id="1.25.40.10">
    <property type="entry name" value="Tetratricopeptide repeat domain"/>
    <property type="match status" value="1"/>
</dbReference>
<keyword evidence="4" id="KW-0472">Membrane</keyword>
<evidence type="ECO:0000313" key="6">
    <source>
        <dbReference type="EMBL" id="KAH1063822.1"/>
    </source>
</evidence>
<dbReference type="EMBL" id="JAIQCV010000009">
    <property type="protein sequence ID" value="KAH1063822.1"/>
    <property type="molecule type" value="Genomic_DNA"/>
</dbReference>
<dbReference type="Pfam" id="PF12854">
    <property type="entry name" value="PPR_1"/>
    <property type="match status" value="1"/>
</dbReference>
<evidence type="ECO:0000256" key="4">
    <source>
        <dbReference type="PROSITE-ProRule" id="PRU01193"/>
    </source>
</evidence>
<keyword evidence="1" id="KW-0677">Repeat</keyword>
<dbReference type="PANTHER" id="PTHR22777">
    <property type="entry name" value="HEMOLYSIN-RELATED"/>
    <property type="match status" value="1"/>
</dbReference>
<sequence>MVAILLLTEITPKSIAVHNPTEVANFVVRPVAWLSVILYPVGRVVMYLSMGMLKILDLKGKSGPYVTEEELKLMLRGAELSGAIEEEEQFIWIFAVIFCSIALDQMLDIGLSPDLVLYNTLIHGFCGIGDMDKACNLVEMMIRDGILPNKGTHRAFVLGFGKKWVKNPEETAALKLQQLLLQYDIHVDVNDCIDMP</sequence>